<proteinExistence type="inferred from homology"/>
<dbReference type="InterPro" id="IPR002771">
    <property type="entry name" value="Multi_antbiot-R_MarC"/>
</dbReference>
<dbReference type="GO" id="GO:0005886">
    <property type="term" value="C:plasma membrane"/>
    <property type="evidence" value="ECO:0007669"/>
    <property type="project" value="UniProtKB-SubCell"/>
</dbReference>
<evidence type="ECO:0000256" key="2">
    <source>
        <dbReference type="ARBA" id="ARBA00009784"/>
    </source>
</evidence>
<gene>
    <name evidence="8" type="ORF">Chls_264</name>
    <name evidence="9" type="ORF">INQ84_02490</name>
</gene>
<name>A0AAQ0ERP4_9CHLA</name>
<organism evidence="9 11">
    <name type="scientific">Chlamydia suis</name>
    <dbReference type="NCBI Taxonomy" id="83559"/>
    <lineage>
        <taxon>Bacteria</taxon>
        <taxon>Pseudomonadati</taxon>
        <taxon>Chlamydiota</taxon>
        <taxon>Chlamydiia</taxon>
        <taxon>Chlamydiales</taxon>
        <taxon>Chlamydiaceae</taxon>
        <taxon>Chlamydia/Chlamydophila group</taxon>
        <taxon>Chlamydia</taxon>
    </lineage>
</organism>
<dbReference type="RefSeq" id="WP_080122691.1">
    <property type="nucleotide sequence ID" value="NZ_CP035278.1"/>
</dbReference>
<evidence type="ECO:0000313" key="11">
    <source>
        <dbReference type="Proteomes" id="UP000825134"/>
    </source>
</evidence>
<keyword evidence="4 7" id="KW-0812">Transmembrane</keyword>
<dbReference type="EMBL" id="CP063185">
    <property type="protein sequence ID" value="QYC74838.1"/>
    <property type="molecule type" value="Genomic_DNA"/>
</dbReference>
<evidence type="ECO:0000256" key="3">
    <source>
        <dbReference type="ARBA" id="ARBA00022475"/>
    </source>
</evidence>
<evidence type="ECO:0000313" key="9">
    <source>
        <dbReference type="EMBL" id="QYC74838.1"/>
    </source>
</evidence>
<keyword evidence="3" id="KW-1003">Cell membrane</keyword>
<evidence type="ECO:0000256" key="4">
    <source>
        <dbReference type="ARBA" id="ARBA00022692"/>
    </source>
</evidence>
<dbReference type="PANTHER" id="PTHR33508:SF1">
    <property type="entry name" value="UPF0056 MEMBRANE PROTEIN YHCE"/>
    <property type="match status" value="1"/>
</dbReference>
<sequence>MLHSLFRLTLLFYTLFNALGSLPVFIALLKKFSFRKQQRIILRESIFALILLFVFITFGRGFFRLLEITLPAFQLTGGLLLGALAIDMMQALPSQTEALDKDEPVFFPLAFPVITGPAMITSTLGHMEEGIFPKEIVLGAILLAWLFSLITLLFSSSLNRLFGQMGLLALERLFSVSLALMAINLTLKAISIAFNIGYYVMP</sequence>
<protein>
    <recommendedName>
        <fullName evidence="7">UPF0056 membrane protein</fullName>
    </recommendedName>
</protein>
<keyword evidence="6 7" id="KW-0472">Membrane</keyword>
<dbReference type="Proteomes" id="UP000512184">
    <property type="component" value="Chromosome"/>
</dbReference>
<feature type="transmembrane region" description="Helical" evidence="7">
    <location>
        <begin position="176"/>
        <end position="201"/>
    </location>
</feature>
<evidence type="ECO:0000256" key="7">
    <source>
        <dbReference type="RuleBase" id="RU362048"/>
    </source>
</evidence>
<accession>A0AAQ0ERP4</accession>
<evidence type="ECO:0000256" key="5">
    <source>
        <dbReference type="ARBA" id="ARBA00022989"/>
    </source>
</evidence>
<evidence type="ECO:0000256" key="6">
    <source>
        <dbReference type="ARBA" id="ARBA00023136"/>
    </source>
</evidence>
<evidence type="ECO:0000256" key="1">
    <source>
        <dbReference type="ARBA" id="ARBA00004651"/>
    </source>
</evidence>
<evidence type="ECO:0000313" key="8">
    <source>
        <dbReference type="EMBL" id="QHP83139.1"/>
    </source>
</evidence>
<feature type="transmembrane region" description="Helical" evidence="7">
    <location>
        <begin position="6"/>
        <end position="29"/>
    </location>
</feature>
<dbReference type="EMBL" id="CP035278">
    <property type="protein sequence ID" value="QHP83139.1"/>
    <property type="molecule type" value="Genomic_DNA"/>
</dbReference>
<dbReference type="Proteomes" id="UP000825134">
    <property type="component" value="Chromosome"/>
</dbReference>
<evidence type="ECO:0000313" key="10">
    <source>
        <dbReference type="Proteomes" id="UP000512184"/>
    </source>
</evidence>
<comment type="caution">
    <text evidence="7">Lacks conserved residue(s) required for the propagation of feature annotation.</text>
</comment>
<dbReference type="Pfam" id="PF01914">
    <property type="entry name" value="MarC"/>
    <property type="match status" value="1"/>
</dbReference>
<feature type="transmembrane region" description="Helical" evidence="7">
    <location>
        <begin position="106"/>
        <end position="124"/>
    </location>
</feature>
<reference evidence="8 10" key="1">
    <citation type="submission" date="2019-01" db="EMBL/GenBank/DDBJ databases">
        <title>Whole genome sequencing and annotation enables comparative genome analysis that reveals unique features of the Chlamydia suis R19 Genome.</title>
        <authorList>
            <person name="Dimond Z.E."/>
        </authorList>
    </citation>
    <scope>NUCLEOTIDE SEQUENCE [LARGE SCALE GENOMIC DNA]</scope>
    <source>
        <strain evidence="8 10">R19</strain>
    </source>
</reference>
<reference evidence="9" key="2">
    <citation type="journal article" date="2021" name="Front. Microbiol.">
        <title>Generation of Tetracycline and Rifamycin Resistant Chlamydia Suis Recombinants.</title>
        <authorList>
            <person name="Marti H."/>
            <person name="Bommana S."/>
            <person name="Read T.D."/>
            <person name="Pesch T."/>
            <person name="Prahauser B."/>
            <person name="Dean D."/>
            <person name="Borel N."/>
        </authorList>
    </citation>
    <scope>NUCLEOTIDE SEQUENCE</scope>
    <source>
        <strain evidence="9">208.1</strain>
    </source>
</reference>
<dbReference type="AlphaFoldDB" id="A0AAQ0ERP4"/>
<feature type="transmembrane region" description="Helical" evidence="7">
    <location>
        <begin position="136"/>
        <end position="155"/>
    </location>
</feature>
<comment type="subcellular location">
    <subcellularLocation>
        <location evidence="1 7">Cell membrane</location>
        <topology evidence="1 7">Multi-pass membrane protein</topology>
    </subcellularLocation>
</comment>
<feature type="transmembrane region" description="Helical" evidence="7">
    <location>
        <begin position="41"/>
        <end position="62"/>
    </location>
</feature>
<keyword evidence="5 7" id="KW-1133">Transmembrane helix</keyword>
<dbReference type="PANTHER" id="PTHR33508">
    <property type="entry name" value="UPF0056 MEMBRANE PROTEIN YHCE"/>
    <property type="match status" value="1"/>
</dbReference>
<comment type="similarity">
    <text evidence="2 7">Belongs to the UPF0056 (MarC) family.</text>
</comment>
<keyword evidence="10" id="KW-1185">Reference proteome</keyword>